<dbReference type="InterPro" id="IPR001227">
    <property type="entry name" value="Ac_transferase_dom_sf"/>
</dbReference>
<comment type="catalytic activity">
    <reaction evidence="5 6">
        <text>holo-[ACP] + malonyl-CoA = malonyl-[ACP] + CoA</text>
        <dbReference type="Rhea" id="RHEA:41792"/>
        <dbReference type="Rhea" id="RHEA-COMP:9623"/>
        <dbReference type="Rhea" id="RHEA-COMP:9685"/>
        <dbReference type="ChEBI" id="CHEBI:57287"/>
        <dbReference type="ChEBI" id="CHEBI:57384"/>
        <dbReference type="ChEBI" id="CHEBI:64479"/>
        <dbReference type="ChEBI" id="CHEBI:78449"/>
        <dbReference type="EC" id="2.3.1.39"/>
    </reaction>
</comment>
<name>A0A6J4TG66_9BACT</name>
<evidence type="ECO:0000259" key="8">
    <source>
        <dbReference type="SMART" id="SM00827"/>
    </source>
</evidence>
<evidence type="ECO:0000256" key="1">
    <source>
        <dbReference type="ARBA" id="ARBA00013258"/>
    </source>
</evidence>
<dbReference type="AlphaFoldDB" id="A0A6J4TG66"/>
<keyword evidence="4 6" id="KW-0012">Acyltransferase</keyword>
<dbReference type="SUPFAM" id="SSF55048">
    <property type="entry name" value="Probable ACP-binding domain of malonyl-CoA ACP transacylase"/>
    <property type="match status" value="1"/>
</dbReference>
<proteinExistence type="inferred from homology"/>
<dbReference type="InterPro" id="IPR024925">
    <property type="entry name" value="Malonyl_CoA-ACP_transAc"/>
</dbReference>
<dbReference type="FunFam" id="3.30.70.250:FF:000001">
    <property type="entry name" value="Malonyl CoA-acyl carrier protein transacylase"/>
    <property type="match status" value="1"/>
</dbReference>
<dbReference type="InterPro" id="IPR050858">
    <property type="entry name" value="Mal-CoA-ACP_Trans/PKS_FabD"/>
</dbReference>
<dbReference type="Gene3D" id="3.40.366.10">
    <property type="entry name" value="Malonyl-Coenzyme A Acyl Carrier Protein, domain 2"/>
    <property type="match status" value="1"/>
</dbReference>
<dbReference type="SUPFAM" id="SSF52151">
    <property type="entry name" value="FabD/lysophospholipase-like"/>
    <property type="match status" value="1"/>
</dbReference>
<dbReference type="Pfam" id="PF00698">
    <property type="entry name" value="Acyl_transf_1"/>
    <property type="match status" value="1"/>
</dbReference>
<dbReference type="GO" id="GO:0005829">
    <property type="term" value="C:cytosol"/>
    <property type="evidence" value="ECO:0007669"/>
    <property type="project" value="TreeGrafter"/>
</dbReference>
<evidence type="ECO:0000256" key="7">
    <source>
        <dbReference type="PIRSR" id="PIRSR000446-1"/>
    </source>
</evidence>
<gene>
    <name evidence="9" type="ORF">AVDCRST_MAG73-206</name>
</gene>
<reference evidence="9" key="1">
    <citation type="submission" date="2020-02" db="EMBL/GenBank/DDBJ databases">
        <authorList>
            <person name="Meier V. D."/>
        </authorList>
    </citation>
    <scope>NUCLEOTIDE SEQUENCE</scope>
    <source>
        <strain evidence="9">AVDCRST_MAG73</strain>
    </source>
</reference>
<keyword evidence="3 6" id="KW-0808">Transferase</keyword>
<dbReference type="PIRSF" id="PIRSF000446">
    <property type="entry name" value="Mct"/>
    <property type="match status" value="1"/>
</dbReference>
<accession>A0A6J4TG66</accession>
<comment type="similarity">
    <text evidence="6">Belongs to the fabD family.</text>
</comment>
<dbReference type="InterPro" id="IPR014043">
    <property type="entry name" value="Acyl_transferase_dom"/>
</dbReference>
<dbReference type="InterPro" id="IPR016035">
    <property type="entry name" value="Acyl_Trfase/lysoPLipase"/>
</dbReference>
<dbReference type="GO" id="GO:0004314">
    <property type="term" value="F:[acyl-carrier-protein] S-malonyltransferase activity"/>
    <property type="evidence" value="ECO:0007669"/>
    <property type="project" value="UniProtKB-EC"/>
</dbReference>
<evidence type="ECO:0000313" key="9">
    <source>
        <dbReference type="EMBL" id="CAA9522343.1"/>
    </source>
</evidence>
<dbReference type="EC" id="2.3.1.39" evidence="1 6"/>
<dbReference type="GO" id="GO:0006633">
    <property type="term" value="P:fatty acid biosynthetic process"/>
    <property type="evidence" value="ECO:0007669"/>
    <property type="project" value="TreeGrafter"/>
</dbReference>
<dbReference type="InterPro" id="IPR004410">
    <property type="entry name" value="Malonyl_CoA-ACP_transAc_FabD"/>
</dbReference>
<dbReference type="NCBIfam" id="TIGR00128">
    <property type="entry name" value="fabD"/>
    <property type="match status" value="1"/>
</dbReference>
<evidence type="ECO:0000256" key="5">
    <source>
        <dbReference type="ARBA" id="ARBA00048462"/>
    </source>
</evidence>
<evidence type="ECO:0000256" key="6">
    <source>
        <dbReference type="PIRNR" id="PIRNR000446"/>
    </source>
</evidence>
<sequence>MALRDTIGDRAALVFPGQGSQFVGMGRALAEASPAAAVVFAEADETLGMALSRLCWEGPATELEDTRNAQPAILTASVAALAAVRERVEADEDKFDPLVAMVAGHSLGEFSALVAAGALAFPDALRLVRERGRLMAAAGEIRPGGMAAVIGLDDAVLGAAGADAAEGGVVEVANANCPGQTVISGDVAALERAMALAKERGAKRVARLGVSIASHSPLMAEASARFADLVADAPLRDPRVPVVANADGQPLRDAAAIRNELAHQIERAVRWTESVQTMVGLGATGFVELGPGAVLAGLIKRIDRTVATLGVGDLGLGLPVDRPAAG</sequence>
<dbReference type="EMBL" id="CADCWE010000015">
    <property type="protein sequence ID" value="CAA9522343.1"/>
    <property type="molecule type" value="Genomic_DNA"/>
</dbReference>
<dbReference type="PANTHER" id="PTHR42681">
    <property type="entry name" value="MALONYL-COA-ACYL CARRIER PROTEIN TRANSACYLASE, MITOCHONDRIAL"/>
    <property type="match status" value="1"/>
</dbReference>
<dbReference type="SMART" id="SM00827">
    <property type="entry name" value="PKS_AT"/>
    <property type="match status" value="1"/>
</dbReference>
<dbReference type="Gene3D" id="3.30.70.250">
    <property type="entry name" value="Malonyl-CoA ACP transacylase, ACP-binding"/>
    <property type="match status" value="1"/>
</dbReference>
<protein>
    <recommendedName>
        <fullName evidence="2 6">Malonyl CoA-acyl carrier protein transacylase</fullName>
        <ecNumber evidence="1 6">2.3.1.39</ecNumber>
    </recommendedName>
</protein>
<evidence type="ECO:0000256" key="4">
    <source>
        <dbReference type="ARBA" id="ARBA00023315"/>
    </source>
</evidence>
<dbReference type="PANTHER" id="PTHR42681:SF1">
    <property type="entry name" value="MALONYL-COA-ACYL CARRIER PROTEIN TRANSACYLASE, MITOCHONDRIAL"/>
    <property type="match status" value="1"/>
</dbReference>
<feature type="domain" description="Malonyl-CoA:ACP transacylase (MAT)" evidence="8">
    <location>
        <begin position="14"/>
        <end position="325"/>
    </location>
</feature>
<evidence type="ECO:0000256" key="2">
    <source>
        <dbReference type="ARBA" id="ARBA00018953"/>
    </source>
</evidence>
<feature type="active site" evidence="7">
    <location>
        <position position="215"/>
    </location>
</feature>
<organism evidence="9">
    <name type="scientific">uncultured Thermomicrobiales bacterium</name>
    <dbReference type="NCBI Taxonomy" id="1645740"/>
    <lineage>
        <taxon>Bacteria</taxon>
        <taxon>Pseudomonadati</taxon>
        <taxon>Thermomicrobiota</taxon>
        <taxon>Thermomicrobia</taxon>
        <taxon>Thermomicrobiales</taxon>
        <taxon>environmental samples</taxon>
    </lineage>
</organism>
<feature type="active site" evidence="7">
    <location>
        <position position="106"/>
    </location>
</feature>
<dbReference type="InterPro" id="IPR016036">
    <property type="entry name" value="Malonyl_transacylase_ACP-bd"/>
</dbReference>
<evidence type="ECO:0000256" key="3">
    <source>
        <dbReference type="ARBA" id="ARBA00022679"/>
    </source>
</evidence>